<sequence length="216" mass="23907">MHALYSRYAHQACHLSRRRASPAVPQCPGRRFLSAVRRSAIPAHRTAEEYSQLLRSCDDDWTRTLELVTEVNILRINVEPQALECAVVSFARGGQWQRAENLYLQLKAQGHVPGSDTLTALVAGLAGSQQGDRAAAILDEVSELQGDTRSLAPAYNLVTRALARQGQLDASYQLLTRMMRSEVPVEGSTFTCLASCCMGAERTQLAEEVLEMRDYL</sequence>
<reference evidence="3 4" key="1">
    <citation type="journal article" date="2021" name="Sci. Rep.">
        <title>Genome sequencing of the multicellular alga Astrephomene provides insights into convergent evolution of germ-soma differentiation.</title>
        <authorList>
            <person name="Yamashita S."/>
            <person name="Yamamoto K."/>
            <person name="Matsuzaki R."/>
            <person name="Suzuki S."/>
            <person name="Yamaguchi H."/>
            <person name="Hirooka S."/>
            <person name="Minakuchi Y."/>
            <person name="Miyagishima S."/>
            <person name="Kawachi M."/>
            <person name="Toyoda A."/>
            <person name="Nozaki H."/>
        </authorList>
    </citation>
    <scope>NUCLEOTIDE SEQUENCE [LARGE SCALE GENOMIC DNA]</scope>
    <source>
        <strain evidence="3 4">NIES-4017</strain>
    </source>
</reference>
<accession>A0AAD3DE04</accession>
<gene>
    <name evidence="3" type="ORF">Agub_g419</name>
</gene>
<evidence type="ECO:0000256" key="1">
    <source>
        <dbReference type="ARBA" id="ARBA00007626"/>
    </source>
</evidence>
<keyword evidence="2" id="KW-0677">Repeat</keyword>
<evidence type="ECO:0008006" key="5">
    <source>
        <dbReference type="Google" id="ProtNLM"/>
    </source>
</evidence>
<dbReference type="Proteomes" id="UP001054857">
    <property type="component" value="Unassembled WGS sequence"/>
</dbReference>
<name>A0AAD3DE04_9CHLO</name>
<dbReference type="PANTHER" id="PTHR47447">
    <property type="entry name" value="OS03G0856100 PROTEIN"/>
    <property type="match status" value="1"/>
</dbReference>
<comment type="similarity">
    <text evidence="1">Belongs to the PPR family. P subfamily.</text>
</comment>
<protein>
    <recommendedName>
        <fullName evidence="5">Pentatricopeptide repeat-containing protein</fullName>
    </recommendedName>
</protein>
<dbReference type="Pfam" id="PF01535">
    <property type="entry name" value="PPR"/>
    <property type="match status" value="1"/>
</dbReference>
<dbReference type="PANTHER" id="PTHR47447:SF24">
    <property type="entry name" value="PENTATRICOPEPTIDE REPEAT-CONTAINING PROTEIN"/>
    <property type="match status" value="1"/>
</dbReference>
<dbReference type="EMBL" id="BMAR01000001">
    <property type="protein sequence ID" value="GFR39913.1"/>
    <property type="molecule type" value="Genomic_DNA"/>
</dbReference>
<organism evidence="3 4">
    <name type="scientific">Astrephomene gubernaculifera</name>
    <dbReference type="NCBI Taxonomy" id="47775"/>
    <lineage>
        <taxon>Eukaryota</taxon>
        <taxon>Viridiplantae</taxon>
        <taxon>Chlorophyta</taxon>
        <taxon>core chlorophytes</taxon>
        <taxon>Chlorophyceae</taxon>
        <taxon>CS clade</taxon>
        <taxon>Chlamydomonadales</taxon>
        <taxon>Astrephomenaceae</taxon>
        <taxon>Astrephomene</taxon>
    </lineage>
</organism>
<evidence type="ECO:0000256" key="2">
    <source>
        <dbReference type="ARBA" id="ARBA00022737"/>
    </source>
</evidence>
<dbReference type="Gene3D" id="1.25.40.10">
    <property type="entry name" value="Tetratricopeptide repeat domain"/>
    <property type="match status" value="1"/>
</dbReference>
<comment type="caution">
    <text evidence="3">The sequence shown here is derived from an EMBL/GenBank/DDBJ whole genome shotgun (WGS) entry which is preliminary data.</text>
</comment>
<evidence type="ECO:0000313" key="3">
    <source>
        <dbReference type="EMBL" id="GFR39913.1"/>
    </source>
</evidence>
<keyword evidence="4" id="KW-1185">Reference proteome</keyword>
<proteinExistence type="inferred from homology"/>
<evidence type="ECO:0000313" key="4">
    <source>
        <dbReference type="Proteomes" id="UP001054857"/>
    </source>
</evidence>
<dbReference type="InterPro" id="IPR002885">
    <property type="entry name" value="PPR_rpt"/>
</dbReference>
<dbReference type="InterPro" id="IPR011990">
    <property type="entry name" value="TPR-like_helical_dom_sf"/>
</dbReference>
<dbReference type="AlphaFoldDB" id="A0AAD3DE04"/>